<dbReference type="Proteomes" id="UP000288812">
    <property type="component" value="Unassembled WGS sequence"/>
</dbReference>
<organism evidence="9 10">
    <name type="scientific">Anaerosphaera multitolerans</name>
    <dbReference type="NCBI Taxonomy" id="2487351"/>
    <lineage>
        <taxon>Bacteria</taxon>
        <taxon>Bacillati</taxon>
        <taxon>Bacillota</taxon>
        <taxon>Tissierellia</taxon>
        <taxon>Tissierellales</taxon>
        <taxon>Peptoniphilaceae</taxon>
        <taxon>Anaerosphaera</taxon>
    </lineage>
</organism>
<feature type="domain" description="ABC transporter substrate-binding protein PnrA-like" evidence="8">
    <location>
        <begin position="48"/>
        <end position="358"/>
    </location>
</feature>
<dbReference type="PANTHER" id="PTHR34296:SF2">
    <property type="entry name" value="ABC TRANSPORTER GUANOSINE-BINDING PROTEIN NUPN"/>
    <property type="match status" value="1"/>
</dbReference>
<dbReference type="InterPro" id="IPR028082">
    <property type="entry name" value="Peripla_BP_I"/>
</dbReference>
<dbReference type="PROSITE" id="PS51257">
    <property type="entry name" value="PROKAR_LIPOPROTEIN"/>
    <property type="match status" value="1"/>
</dbReference>
<evidence type="ECO:0000313" key="10">
    <source>
        <dbReference type="Proteomes" id="UP000288812"/>
    </source>
</evidence>
<feature type="chain" id="PRO_5039255293" evidence="7">
    <location>
        <begin position="23"/>
        <end position="364"/>
    </location>
</feature>
<keyword evidence="5" id="KW-0472">Membrane</keyword>
<keyword evidence="4 7" id="KW-0732">Signal</keyword>
<sequence>MKKRNSLIALILVLTLVLVACGGNNGKAPANEGEEKTDAETALKIGFVTDEGGINDQSFNQGVWEGIEKAEAELGIENKYMESTDANDYKPNFETLIDEGMEVIIGAGFKMGDTIVEEAKLNPELKFAIVDVDPTAGFDEEENPITVEAPENLLGIMFKQEEPSFLVGYIAALTTETNKVGFVGGQESGIISGFEYGYKAGVDYGAKELGKEIEIMSQYVGNFSDVQKGKAITNQMYQQGADIVFHAAGGAGDGVIEAAKEQDKWAIGVDKDQSEMAPDNVLTSAMKNANVAIYDLIESLVNGEEFEGGTTIYLGLKDQGAVGIAPTSDTHVPQEILDKVKEIEEKIISGEIVVPANEEDYNKN</sequence>
<dbReference type="InterPro" id="IPR050957">
    <property type="entry name" value="BMP_lipoprotein"/>
</dbReference>
<proteinExistence type="inferred from homology"/>
<evidence type="ECO:0000256" key="2">
    <source>
        <dbReference type="ARBA" id="ARBA00008610"/>
    </source>
</evidence>
<evidence type="ECO:0000256" key="4">
    <source>
        <dbReference type="ARBA" id="ARBA00022729"/>
    </source>
</evidence>
<evidence type="ECO:0000256" key="3">
    <source>
        <dbReference type="ARBA" id="ARBA00022475"/>
    </source>
</evidence>
<dbReference type="GO" id="GO:0005886">
    <property type="term" value="C:plasma membrane"/>
    <property type="evidence" value="ECO:0007669"/>
    <property type="project" value="UniProtKB-SubCell"/>
</dbReference>
<feature type="signal peptide" evidence="7">
    <location>
        <begin position="1"/>
        <end position="22"/>
    </location>
</feature>
<dbReference type="EMBL" id="RLIH01000003">
    <property type="protein sequence ID" value="RVU55249.1"/>
    <property type="molecule type" value="Genomic_DNA"/>
</dbReference>
<accession>A0A437S836</accession>
<keyword evidence="6" id="KW-0449">Lipoprotein</keyword>
<dbReference type="AlphaFoldDB" id="A0A437S836"/>
<gene>
    <name evidence="9" type="ORF">EF514_02975</name>
</gene>
<evidence type="ECO:0000256" key="6">
    <source>
        <dbReference type="ARBA" id="ARBA00023288"/>
    </source>
</evidence>
<dbReference type="RefSeq" id="WP_127723679.1">
    <property type="nucleotide sequence ID" value="NZ_RLIH01000003.1"/>
</dbReference>
<keyword evidence="3" id="KW-1003">Cell membrane</keyword>
<evidence type="ECO:0000313" key="9">
    <source>
        <dbReference type="EMBL" id="RVU55249.1"/>
    </source>
</evidence>
<evidence type="ECO:0000256" key="5">
    <source>
        <dbReference type="ARBA" id="ARBA00023136"/>
    </source>
</evidence>
<dbReference type="SUPFAM" id="SSF53822">
    <property type="entry name" value="Periplasmic binding protein-like I"/>
    <property type="match status" value="1"/>
</dbReference>
<evidence type="ECO:0000256" key="7">
    <source>
        <dbReference type="SAM" id="SignalP"/>
    </source>
</evidence>
<dbReference type="OrthoDB" id="9769871at2"/>
<dbReference type="InterPro" id="IPR003760">
    <property type="entry name" value="PnrA-like"/>
</dbReference>
<dbReference type="CDD" id="cd06354">
    <property type="entry name" value="PBP1_PrnA-like"/>
    <property type="match status" value="1"/>
</dbReference>
<name>A0A437S836_9FIRM</name>
<dbReference type="PANTHER" id="PTHR34296">
    <property type="entry name" value="TRANSCRIPTIONAL ACTIVATOR PROTEIN MED"/>
    <property type="match status" value="1"/>
</dbReference>
<dbReference type="Gene3D" id="3.40.50.2300">
    <property type="match status" value="2"/>
</dbReference>
<protein>
    <submittedName>
        <fullName evidence="9">BMP family ABC transporter substrate-binding protein</fullName>
    </submittedName>
</protein>
<evidence type="ECO:0000259" key="8">
    <source>
        <dbReference type="Pfam" id="PF02608"/>
    </source>
</evidence>
<evidence type="ECO:0000256" key="1">
    <source>
        <dbReference type="ARBA" id="ARBA00004193"/>
    </source>
</evidence>
<comment type="similarity">
    <text evidence="2">Belongs to the BMP lipoprotein family.</text>
</comment>
<reference evidence="9 10" key="1">
    <citation type="submission" date="2018-11" db="EMBL/GenBank/DDBJ databases">
        <title>Genome sequencing and assembly of Anaerosphaera sp. nov., GS7-6-2.</title>
        <authorList>
            <person name="Rettenmaier R."/>
            <person name="Liebl W."/>
            <person name="Zverlov V."/>
        </authorList>
    </citation>
    <scope>NUCLEOTIDE SEQUENCE [LARGE SCALE GENOMIC DNA]</scope>
    <source>
        <strain evidence="9 10">GS7-6-2</strain>
    </source>
</reference>
<comment type="caution">
    <text evidence="9">The sequence shown here is derived from an EMBL/GenBank/DDBJ whole genome shotgun (WGS) entry which is preliminary data.</text>
</comment>
<comment type="subcellular location">
    <subcellularLocation>
        <location evidence="1">Cell membrane</location>
        <topology evidence="1">Lipid-anchor</topology>
    </subcellularLocation>
</comment>
<dbReference type="Pfam" id="PF02608">
    <property type="entry name" value="Bmp"/>
    <property type="match status" value="1"/>
</dbReference>
<keyword evidence="10" id="KW-1185">Reference proteome</keyword>